<protein>
    <recommendedName>
        <fullName evidence="2">non-specific serine/threonine protein kinase</fullName>
        <ecNumber evidence="2">2.7.11.1</ecNumber>
    </recommendedName>
</protein>
<evidence type="ECO:0000256" key="1">
    <source>
        <dbReference type="ARBA" id="ARBA00010886"/>
    </source>
</evidence>
<dbReference type="PROSITE" id="PS00107">
    <property type="entry name" value="PROTEIN_KINASE_ATP"/>
    <property type="match status" value="1"/>
</dbReference>
<evidence type="ECO:0000259" key="9">
    <source>
        <dbReference type="PROSITE" id="PS50011"/>
    </source>
</evidence>
<keyword evidence="10" id="KW-0723">Serine/threonine-protein kinase</keyword>
<keyword evidence="5 10" id="KW-0418">Kinase</keyword>
<dbReference type="PANTHER" id="PTHR43671:SF13">
    <property type="entry name" value="SERINE_THREONINE-PROTEIN KINASE NEK2"/>
    <property type="match status" value="1"/>
</dbReference>
<dbReference type="RefSeq" id="WP_119482587.1">
    <property type="nucleotide sequence ID" value="NZ_QXTG01000002.1"/>
</dbReference>
<dbReference type="Gene3D" id="1.10.510.10">
    <property type="entry name" value="Transferase(Phosphotransferase) domain 1"/>
    <property type="match status" value="1"/>
</dbReference>
<dbReference type="Proteomes" id="UP000265742">
    <property type="component" value="Unassembled WGS sequence"/>
</dbReference>
<dbReference type="EC" id="2.7.11.1" evidence="2"/>
<dbReference type="AlphaFoldDB" id="A0A3A1U346"/>
<organism evidence="10 11">
    <name type="scientific">Amnibacterium setariae</name>
    <dbReference type="NCBI Taxonomy" id="2306585"/>
    <lineage>
        <taxon>Bacteria</taxon>
        <taxon>Bacillati</taxon>
        <taxon>Actinomycetota</taxon>
        <taxon>Actinomycetes</taxon>
        <taxon>Micrococcales</taxon>
        <taxon>Microbacteriaceae</taxon>
        <taxon>Amnibacterium</taxon>
    </lineage>
</organism>
<dbReference type="OrthoDB" id="9762169at2"/>
<keyword evidence="11" id="KW-1185">Reference proteome</keyword>
<dbReference type="InterPro" id="IPR008271">
    <property type="entry name" value="Ser/Thr_kinase_AS"/>
</dbReference>
<dbReference type="InterPro" id="IPR050660">
    <property type="entry name" value="NEK_Ser/Thr_kinase"/>
</dbReference>
<comment type="caution">
    <text evidence="10">The sequence shown here is derived from an EMBL/GenBank/DDBJ whole genome shotgun (WGS) entry which is preliminary data.</text>
</comment>
<comment type="similarity">
    <text evidence="1">Belongs to the protein kinase superfamily. NEK Ser/Thr protein kinase family. NIMA subfamily.</text>
</comment>
<evidence type="ECO:0000256" key="8">
    <source>
        <dbReference type="SAM" id="MobiDB-lite"/>
    </source>
</evidence>
<feature type="compositionally biased region" description="Low complexity" evidence="8">
    <location>
        <begin position="401"/>
        <end position="420"/>
    </location>
</feature>
<gene>
    <name evidence="10" type="ORF">D1781_12540</name>
</gene>
<evidence type="ECO:0000313" key="10">
    <source>
        <dbReference type="EMBL" id="RIX28277.1"/>
    </source>
</evidence>
<evidence type="ECO:0000313" key="11">
    <source>
        <dbReference type="Proteomes" id="UP000265742"/>
    </source>
</evidence>
<accession>A0A3A1U346</accession>
<dbReference type="PROSITE" id="PS50011">
    <property type="entry name" value="PROTEIN_KINASE_DOM"/>
    <property type="match status" value="1"/>
</dbReference>
<reference evidence="11" key="1">
    <citation type="submission" date="2018-09" db="EMBL/GenBank/DDBJ databases">
        <authorList>
            <person name="Kim I."/>
        </authorList>
    </citation>
    <scope>NUCLEOTIDE SEQUENCE [LARGE SCALE GENOMIC DNA]</scope>
    <source>
        <strain evidence="11">DD4a</strain>
    </source>
</reference>
<keyword evidence="4 7" id="KW-0547">Nucleotide-binding</keyword>
<dbReference type="SMART" id="SM00220">
    <property type="entry name" value="S_TKc"/>
    <property type="match status" value="1"/>
</dbReference>
<feature type="region of interest" description="Disordered" evidence="8">
    <location>
        <begin position="1"/>
        <end position="23"/>
    </location>
</feature>
<dbReference type="InterPro" id="IPR011009">
    <property type="entry name" value="Kinase-like_dom_sf"/>
</dbReference>
<dbReference type="SUPFAM" id="SSF56112">
    <property type="entry name" value="Protein kinase-like (PK-like)"/>
    <property type="match status" value="1"/>
</dbReference>
<dbReference type="InterPro" id="IPR017441">
    <property type="entry name" value="Protein_kinase_ATP_BS"/>
</dbReference>
<dbReference type="GO" id="GO:0004674">
    <property type="term" value="F:protein serine/threonine kinase activity"/>
    <property type="evidence" value="ECO:0007669"/>
    <property type="project" value="UniProtKB-KW"/>
</dbReference>
<evidence type="ECO:0000256" key="7">
    <source>
        <dbReference type="PROSITE-ProRule" id="PRU10141"/>
    </source>
</evidence>
<evidence type="ECO:0000256" key="5">
    <source>
        <dbReference type="ARBA" id="ARBA00022777"/>
    </source>
</evidence>
<dbReference type="PANTHER" id="PTHR43671">
    <property type="entry name" value="SERINE/THREONINE-PROTEIN KINASE NEK"/>
    <property type="match status" value="1"/>
</dbReference>
<dbReference type="InterPro" id="IPR000719">
    <property type="entry name" value="Prot_kinase_dom"/>
</dbReference>
<dbReference type="PROSITE" id="PS00108">
    <property type="entry name" value="PROTEIN_KINASE_ST"/>
    <property type="match status" value="1"/>
</dbReference>
<dbReference type="Pfam" id="PF00069">
    <property type="entry name" value="Pkinase"/>
    <property type="match status" value="1"/>
</dbReference>
<sequence length="481" mass="48248">MTIVSDPADPADPAGSARPDVSADATSRYRLDEVIGRGGNAAVHRAWDAALERWVAVKVLPAEPDEIAEHRRRREAQLLAMADHPALVALHDVVVTSESTWLVMELVEGGTLQQRMAGGPVPPAELADVAVDVADGLVHLHALGIVHRDVKPGNVLLAGDDGGRTRAKLTDFGLAKLLESASTRTAGLLLGTARYLSPEQAYGRTVGAASDVYSLGLALLEAATGEAAFPGPAVESLSARLLRDPDVPSRLGYGWRSLLTAMTRRDPDARPSAAEVAARLRSLGAVGAAHADPDPTEAIDTVPIAVIAPPRPRRLEAALQGSTGVLAALVLVAATAGVAMTAVPSAGDAVTTAAVQPADRAPQTLDVGAASTRSVTIDAVAAVRASAASSDGGGSGQRPQRAAGSRASVAVSSGSASTPGAGSGPRGPAQQSGQEHAKEKPVAANGGGKVAGASKGKGGGGGKGKGKGGPAGTPGRGPGRH</sequence>
<name>A0A3A1U346_9MICO</name>
<dbReference type="EMBL" id="QXTG01000002">
    <property type="protein sequence ID" value="RIX28277.1"/>
    <property type="molecule type" value="Genomic_DNA"/>
</dbReference>
<dbReference type="Gene3D" id="3.30.200.20">
    <property type="entry name" value="Phosphorylase Kinase, domain 1"/>
    <property type="match status" value="1"/>
</dbReference>
<keyword evidence="6 7" id="KW-0067">ATP-binding</keyword>
<evidence type="ECO:0000256" key="3">
    <source>
        <dbReference type="ARBA" id="ARBA00022679"/>
    </source>
</evidence>
<keyword evidence="3" id="KW-0808">Transferase</keyword>
<dbReference type="GO" id="GO:0005524">
    <property type="term" value="F:ATP binding"/>
    <property type="evidence" value="ECO:0007669"/>
    <property type="project" value="UniProtKB-UniRule"/>
</dbReference>
<feature type="binding site" evidence="7">
    <location>
        <position position="58"/>
    </location>
    <ligand>
        <name>ATP</name>
        <dbReference type="ChEBI" id="CHEBI:30616"/>
    </ligand>
</feature>
<feature type="region of interest" description="Disordered" evidence="8">
    <location>
        <begin position="386"/>
        <end position="481"/>
    </location>
</feature>
<feature type="compositionally biased region" description="Low complexity" evidence="8">
    <location>
        <begin position="1"/>
        <end position="20"/>
    </location>
</feature>
<evidence type="ECO:0000256" key="2">
    <source>
        <dbReference type="ARBA" id="ARBA00012513"/>
    </source>
</evidence>
<evidence type="ECO:0000256" key="6">
    <source>
        <dbReference type="ARBA" id="ARBA00022840"/>
    </source>
</evidence>
<feature type="domain" description="Protein kinase" evidence="9">
    <location>
        <begin position="29"/>
        <end position="283"/>
    </location>
</feature>
<feature type="compositionally biased region" description="Gly residues" evidence="8">
    <location>
        <begin position="445"/>
        <end position="481"/>
    </location>
</feature>
<dbReference type="CDD" id="cd14014">
    <property type="entry name" value="STKc_PknB_like"/>
    <property type="match status" value="1"/>
</dbReference>
<proteinExistence type="inferred from homology"/>
<evidence type="ECO:0000256" key="4">
    <source>
        <dbReference type="ARBA" id="ARBA00022741"/>
    </source>
</evidence>